<name>R7RSR5_9CLOT</name>
<dbReference type="SUPFAM" id="SSF161098">
    <property type="entry name" value="MetI-like"/>
    <property type="match status" value="1"/>
</dbReference>
<dbReference type="InterPro" id="IPR050901">
    <property type="entry name" value="BP-dep_ABC_trans_perm"/>
</dbReference>
<dbReference type="PANTHER" id="PTHR32243:SF34">
    <property type="entry name" value="GALACTOOLIGOSACCHARIDES TRANSPORT SYSTEM PERMEASE PROTEIN GANQ"/>
    <property type="match status" value="1"/>
</dbReference>
<keyword evidence="11" id="KW-1185">Reference proteome</keyword>
<dbReference type="GO" id="GO:0042956">
    <property type="term" value="P:maltodextrin transmembrane transport"/>
    <property type="evidence" value="ECO:0007669"/>
    <property type="project" value="TreeGrafter"/>
</dbReference>
<comment type="similarity">
    <text evidence="8">Belongs to the binding-protein-dependent transport system permease family.</text>
</comment>
<dbReference type="GO" id="GO:0005886">
    <property type="term" value="C:plasma membrane"/>
    <property type="evidence" value="ECO:0007669"/>
    <property type="project" value="UniProtKB-SubCell"/>
</dbReference>
<dbReference type="CDD" id="cd06261">
    <property type="entry name" value="TM_PBP2"/>
    <property type="match status" value="1"/>
</dbReference>
<keyword evidence="7 8" id="KW-0472">Membrane</keyword>
<dbReference type="eggNOG" id="COG3833">
    <property type="taxonomic scope" value="Bacteria"/>
</dbReference>
<dbReference type="Proteomes" id="UP000014923">
    <property type="component" value="Unassembled WGS sequence"/>
</dbReference>
<evidence type="ECO:0000256" key="8">
    <source>
        <dbReference type="RuleBase" id="RU363032"/>
    </source>
</evidence>
<proteinExistence type="inferred from homology"/>
<dbReference type="EMBL" id="CAVN010000149">
    <property type="protein sequence ID" value="CDF59242.1"/>
    <property type="molecule type" value="Genomic_DNA"/>
</dbReference>
<dbReference type="InterPro" id="IPR000515">
    <property type="entry name" value="MetI-like"/>
</dbReference>
<keyword evidence="6 8" id="KW-1133">Transmembrane helix</keyword>
<feature type="transmembrane region" description="Helical" evidence="8">
    <location>
        <begin position="25"/>
        <end position="50"/>
    </location>
</feature>
<evidence type="ECO:0000256" key="2">
    <source>
        <dbReference type="ARBA" id="ARBA00022448"/>
    </source>
</evidence>
<evidence type="ECO:0000313" key="11">
    <source>
        <dbReference type="Proteomes" id="UP000014923"/>
    </source>
</evidence>
<evidence type="ECO:0000256" key="4">
    <source>
        <dbReference type="ARBA" id="ARBA00022597"/>
    </source>
</evidence>
<dbReference type="GO" id="GO:0015423">
    <property type="term" value="F:ABC-type maltose transporter activity"/>
    <property type="evidence" value="ECO:0007669"/>
    <property type="project" value="TreeGrafter"/>
</dbReference>
<dbReference type="PANTHER" id="PTHR32243">
    <property type="entry name" value="MALTOSE TRANSPORT SYSTEM PERMEASE-RELATED"/>
    <property type="match status" value="1"/>
</dbReference>
<evidence type="ECO:0000256" key="7">
    <source>
        <dbReference type="ARBA" id="ARBA00023136"/>
    </source>
</evidence>
<protein>
    <submittedName>
        <fullName evidence="10">Maltose/maltodextrin ABC transporter, permease protein MalG</fullName>
    </submittedName>
</protein>
<evidence type="ECO:0000259" key="9">
    <source>
        <dbReference type="PROSITE" id="PS50928"/>
    </source>
</evidence>
<dbReference type="PROSITE" id="PS50928">
    <property type="entry name" value="ABC_TM1"/>
    <property type="match status" value="1"/>
</dbReference>
<sequence length="295" mass="33017">MKGTPTPVPEIKFVKPKKKLTPKAIALKVLVYTFLITNTIFILFPILWIIGSSLNPGDSLYSSSMIPKNPTFIHYKELFTKTDYPIWYKNTLKVAFLNMIFSTILTTFNAYVFSRFRFKGRKAGLVTILVLQVFPSFLTLTAIYTLLMQLNLLNTHIGLVLFYSGAQIPANTWLIKGYFDQIPKSLDEAARVDGATNFTTFTKIIMPLAVPIIVFLALTSFIGPWMDFIFQSLVLRTADKKTLAMGLMEMVTGQTNTKFTLFAAGAILVAVPITILYAFLQKYIVEGLSSGAVKS</sequence>
<dbReference type="OrthoDB" id="9794684at2"/>
<organism evidence="10 11">
    <name type="scientific">Thermobrachium celere DSM 8682</name>
    <dbReference type="NCBI Taxonomy" id="941824"/>
    <lineage>
        <taxon>Bacteria</taxon>
        <taxon>Bacillati</taxon>
        <taxon>Bacillota</taxon>
        <taxon>Clostridia</taxon>
        <taxon>Eubacteriales</taxon>
        <taxon>Clostridiaceae</taxon>
        <taxon>Thermobrachium</taxon>
    </lineage>
</organism>
<feature type="transmembrane region" description="Helical" evidence="8">
    <location>
        <begin position="94"/>
        <end position="113"/>
    </location>
</feature>
<evidence type="ECO:0000256" key="6">
    <source>
        <dbReference type="ARBA" id="ARBA00022989"/>
    </source>
</evidence>
<dbReference type="AlphaFoldDB" id="R7RSR5"/>
<dbReference type="Gene3D" id="1.10.3720.10">
    <property type="entry name" value="MetI-like"/>
    <property type="match status" value="1"/>
</dbReference>
<dbReference type="Pfam" id="PF00528">
    <property type="entry name" value="BPD_transp_1"/>
    <property type="match status" value="1"/>
</dbReference>
<keyword evidence="5 8" id="KW-0812">Transmembrane</keyword>
<feature type="domain" description="ABC transmembrane type-1" evidence="9">
    <location>
        <begin position="88"/>
        <end position="280"/>
    </location>
</feature>
<evidence type="ECO:0000313" key="10">
    <source>
        <dbReference type="EMBL" id="CDF59242.1"/>
    </source>
</evidence>
<feature type="transmembrane region" description="Helical" evidence="8">
    <location>
        <begin position="204"/>
        <end position="226"/>
    </location>
</feature>
<accession>R7RSR5</accession>
<keyword evidence="4" id="KW-0762">Sugar transport</keyword>
<dbReference type="FunFam" id="1.10.3720.10:FF:000034">
    <property type="entry name" value="Sugar ABC transporter permease"/>
    <property type="match status" value="1"/>
</dbReference>
<evidence type="ECO:0000256" key="1">
    <source>
        <dbReference type="ARBA" id="ARBA00004651"/>
    </source>
</evidence>
<comment type="caution">
    <text evidence="10">The sequence shown here is derived from an EMBL/GenBank/DDBJ whole genome shotgun (WGS) entry which is preliminary data.</text>
</comment>
<comment type="subcellular location">
    <subcellularLocation>
        <location evidence="1 8">Cell membrane</location>
        <topology evidence="1 8">Multi-pass membrane protein</topology>
    </subcellularLocation>
</comment>
<feature type="transmembrane region" description="Helical" evidence="8">
    <location>
        <begin position="125"/>
        <end position="147"/>
    </location>
</feature>
<dbReference type="HOGENOM" id="CLU_016047_1_2_9"/>
<dbReference type="RefSeq" id="WP_018666517.1">
    <property type="nucleotide sequence ID" value="NZ_HF952039.1"/>
</dbReference>
<evidence type="ECO:0000256" key="5">
    <source>
        <dbReference type="ARBA" id="ARBA00022692"/>
    </source>
</evidence>
<evidence type="ECO:0000256" key="3">
    <source>
        <dbReference type="ARBA" id="ARBA00022475"/>
    </source>
</evidence>
<gene>
    <name evidence="10" type="ORF">TCEL_02310</name>
</gene>
<dbReference type="InterPro" id="IPR035906">
    <property type="entry name" value="MetI-like_sf"/>
</dbReference>
<keyword evidence="3" id="KW-1003">Cell membrane</keyword>
<feature type="transmembrane region" description="Helical" evidence="8">
    <location>
        <begin position="259"/>
        <end position="280"/>
    </location>
</feature>
<reference evidence="10" key="1">
    <citation type="submission" date="2013-03" db="EMBL/GenBank/DDBJ databases">
        <title>Draft genome sequence of the hydrogen-ethanol-producing anaerobic alkalithermophilic Caloramator celere.</title>
        <authorList>
            <person name="Ciranna A."/>
            <person name="Larjo A."/>
            <person name="Kivisto A."/>
            <person name="Santala V."/>
            <person name="Roos C."/>
            <person name="Karp M."/>
        </authorList>
    </citation>
    <scope>NUCLEOTIDE SEQUENCE [LARGE SCALE GENOMIC DNA]</scope>
    <source>
        <strain evidence="10">DSM 8682</strain>
    </source>
</reference>
<keyword evidence="2 8" id="KW-0813">Transport</keyword>